<organism evidence="1 2">
    <name type="scientific">Diploptera punctata</name>
    <name type="common">Pacific beetle cockroach</name>
    <dbReference type="NCBI Taxonomy" id="6984"/>
    <lineage>
        <taxon>Eukaryota</taxon>
        <taxon>Metazoa</taxon>
        <taxon>Ecdysozoa</taxon>
        <taxon>Arthropoda</taxon>
        <taxon>Hexapoda</taxon>
        <taxon>Insecta</taxon>
        <taxon>Pterygota</taxon>
        <taxon>Neoptera</taxon>
        <taxon>Polyneoptera</taxon>
        <taxon>Dictyoptera</taxon>
        <taxon>Blattodea</taxon>
        <taxon>Blaberoidea</taxon>
        <taxon>Blaberidae</taxon>
        <taxon>Diplopterinae</taxon>
        <taxon>Diploptera</taxon>
    </lineage>
</organism>
<sequence>PAVQQRLNDARLESFSGVFPISSKGARPCLLRSLFANYFAKLPVRLLSQCLWITRG</sequence>
<dbReference type="Proteomes" id="UP001233999">
    <property type="component" value="Unassembled WGS sequence"/>
</dbReference>
<feature type="non-terminal residue" evidence="1">
    <location>
        <position position="56"/>
    </location>
</feature>
<dbReference type="AlphaFoldDB" id="A0AAD7ZKD4"/>
<feature type="non-terminal residue" evidence="1">
    <location>
        <position position="1"/>
    </location>
</feature>
<comment type="caution">
    <text evidence="1">The sequence shown here is derived from an EMBL/GenBank/DDBJ whole genome shotgun (WGS) entry which is preliminary data.</text>
</comment>
<dbReference type="EMBL" id="JASPKZ010007812">
    <property type="protein sequence ID" value="KAJ9582305.1"/>
    <property type="molecule type" value="Genomic_DNA"/>
</dbReference>
<gene>
    <name evidence="1" type="ORF">L9F63_003341</name>
</gene>
<protein>
    <submittedName>
        <fullName evidence="1">Uncharacterized protein</fullName>
    </submittedName>
</protein>
<evidence type="ECO:0000313" key="1">
    <source>
        <dbReference type="EMBL" id="KAJ9582305.1"/>
    </source>
</evidence>
<proteinExistence type="predicted"/>
<evidence type="ECO:0000313" key="2">
    <source>
        <dbReference type="Proteomes" id="UP001233999"/>
    </source>
</evidence>
<keyword evidence="2" id="KW-1185">Reference proteome</keyword>
<reference evidence="1" key="2">
    <citation type="submission" date="2023-05" db="EMBL/GenBank/DDBJ databases">
        <authorList>
            <person name="Fouks B."/>
        </authorList>
    </citation>
    <scope>NUCLEOTIDE SEQUENCE</scope>
    <source>
        <strain evidence="1">Stay&amp;Tobe</strain>
        <tissue evidence="1">Testes</tissue>
    </source>
</reference>
<accession>A0AAD7ZKD4</accession>
<name>A0AAD7ZKD4_DIPPU</name>
<reference evidence="1" key="1">
    <citation type="journal article" date="2023" name="IScience">
        <title>Live-bearing cockroach genome reveals convergent evolutionary mechanisms linked to viviparity in insects and beyond.</title>
        <authorList>
            <person name="Fouks B."/>
            <person name="Harrison M.C."/>
            <person name="Mikhailova A.A."/>
            <person name="Marchal E."/>
            <person name="English S."/>
            <person name="Carruthers M."/>
            <person name="Jennings E.C."/>
            <person name="Chiamaka E.L."/>
            <person name="Frigard R.A."/>
            <person name="Pippel M."/>
            <person name="Attardo G.M."/>
            <person name="Benoit J.B."/>
            <person name="Bornberg-Bauer E."/>
            <person name="Tobe S.S."/>
        </authorList>
    </citation>
    <scope>NUCLEOTIDE SEQUENCE</scope>
    <source>
        <strain evidence="1">Stay&amp;Tobe</strain>
    </source>
</reference>